<reference evidence="2 3" key="1">
    <citation type="submission" date="2015-07" db="EMBL/GenBank/DDBJ databases">
        <title>Genome analysis of myxobacterium Chondromyces crocatus Cm c5 reveals a high potential for natural compound synthesis and the genetic basis for the loss of fruiting body formation.</title>
        <authorList>
            <person name="Zaburannyi N."/>
            <person name="Bunk B."/>
            <person name="Maier J."/>
            <person name="Overmann J."/>
            <person name="Mueller R."/>
        </authorList>
    </citation>
    <scope>NUCLEOTIDE SEQUENCE [LARGE SCALE GENOMIC DNA]</scope>
    <source>
        <strain evidence="2 3">Cm c5</strain>
    </source>
</reference>
<accession>A0A0K1EJL7</accession>
<evidence type="ECO:0000313" key="3">
    <source>
        <dbReference type="Proteomes" id="UP000067626"/>
    </source>
</evidence>
<proteinExistence type="predicted"/>
<sequence length="166" mass="18016">MSWRSWSAAELGAAIALGGSLLAVAVPAFFRNLSASKLSEPIEGLDRLASSALAYAEVHPQEISFPPPAPLTPAQVPRGTRALDPPEAWEHLTWKSLDFSFEEPHAFAFQFESALDPTTGVMRFVARAHGDLDGDGAFSTFEVQGERHPGQPARMLPGMFVDREVE</sequence>
<dbReference type="OrthoDB" id="5505530at2"/>
<dbReference type="EMBL" id="CP012159">
    <property type="protein sequence ID" value="AKT41054.1"/>
    <property type="molecule type" value="Genomic_DNA"/>
</dbReference>
<protein>
    <recommendedName>
        <fullName evidence="4">Type II secretion system protein</fullName>
    </recommendedName>
</protein>
<dbReference type="AlphaFoldDB" id="A0A0K1EJL7"/>
<evidence type="ECO:0008006" key="4">
    <source>
        <dbReference type="Google" id="ProtNLM"/>
    </source>
</evidence>
<dbReference type="Proteomes" id="UP000067626">
    <property type="component" value="Chromosome"/>
</dbReference>
<name>A0A0K1EJL7_CHOCO</name>
<evidence type="ECO:0000256" key="1">
    <source>
        <dbReference type="SAM" id="MobiDB-lite"/>
    </source>
</evidence>
<gene>
    <name evidence="2" type="ORF">CMC5_052130</name>
</gene>
<organism evidence="2 3">
    <name type="scientific">Chondromyces crocatus</name>
    <dbReference type="NCBI Taxonomy" id="52"/>
    <lineage>
        <taxon>Bacteria</taxon>
        <taxon>Pseudomonadati</taxon>
        <taxon>Myxococcota</taxon>
        <taxon>Polyangia</taxon>
        <taxon>Polyangiales</taxon>
        <taxon>Polyangiaceae</taxon>
        <taxon>Chondromyces</taxon>
    </lineage>
</organism>
<keyword evidence="3" id="KW-1185">Reference proteome</keyword>
<dbReference type="STRING" id="52.CMC5_052130"/>
<evidence type="ECO:0000313" key="2">
    <source>
        <dbReference type="EMBL" id="AKT41054.1"/>
    </source>
</evidence>
<feature type="region of interest" description="Disordered" evidence="1">
    <location>
        <begin position="146"/>
        <end position="166"/>
    </location>
</feature>
<dbReference type="KEGG" id="ccro:CMC5_052130"/>
<dbReference type="RefSeq" id="WP_050432888.1">
    <property type="nucleotide sequence ID" value="NZ_CP012159.1"/>
</dbReference>